<dbReference type="GO" id="GO:0009246">
    <property type="term" value="P:enterobacterial common antigen biosynthetic process"/>
    <property type="evidence" value="ECO:0007669"/>
    <property type="project" value="InterPro"/>
</dbReference>
<dbReference type="EC" id="2.4.1.-" evidence="6"/>
<sequence>MTTLIHVLGSDIPHHNQTVLRFFNDVLAATTPHAREFLVASGDHTLLSAFPALSIGLYPSKQAIAAEILARARANRQQRFFFHGQFNSSLWIALLTGGLKPEQMNWHIWGPIFMRFPAALSFDFFTSSAVLPKGE</sequence>
<evidence type="ECO:0000256" key="2">
    <source>
        <dbReference type="ARBA" id="ARBA00022519"/>
    </source>
</evidence>
<keyword evidence="4 6" id="KW-0808">Transferase</keyword>
<keyword evidence="3 6" id="KW-0328">Glycosyltransferase</keyword>
<evidence type="ECO:0000256" key="5">
    <source>
        <dbReference type="ARBA" id="ARBA00023136"/>
    </source>
</evidence>
<reference evidence="6 7" key="1">
    <citation type="submission" date="2018-06" db="EMBL/GenBank/DDBJ databases">
        <authorList>
            <consortium name="Pathogen Informatics"/>
            <person name="Doyle S."/>
        </authorList>
    </citation>
    <scope>NUCLEOTIDE SEQUENCE [LARGE SCALE GENOMIC DNA]</scope>
    <source>
        <strain evidence="6 7">NCTC12120</strain>
    </source>
</reference>
<keyword evidence="2" id="KW-0997">Cell inner membrane</keyword>
<evidence type="ECO:0000313" key="6">
    <source>
        <dbReference type="EMBL" id="SQA98372.1"/>
    </source>
</evidence>
<dbReference type="Pfam" id="PF07429">
    <property type="entry name" value="Glyco_transf_56"/>
    <property type="match status" value="1"/>
</dbReference>
<organism evidence="6 7">
    <name type="scientific">Cedecea neteri</name>
    <dbReference type="NCBI Taxonomy" id="158822"/>
    <lineage>
        <taxon>Bacteria</taxon>
        <taxon>Pseudomonadati</taxon>
        <taxon>Pseudomonadota</taxon>
        <taxon>Gammaproteobacteria</taxon>
        <taxon>Enterobacterales</taxon>
        <taxon>Enterobacteriaceae</taxon>
        <taxon>Cedecea</taxon>
    </lineage>
</organism>
<evidence type="ECO:0000256" key="3">
    <source>
        <dbReference type="ARBA" id="ARBA00022676"/>
    </source>
</evidence>
<evidence type="ECO:0000256" key="1">
    <source>
        <dbReference type="ARBA" id="ARBA00022475"/>
    </source>
</evidence>
<proteinExistence type="predicted"/>
<keyword evidence="5" id="KW-0472">Membrane</keyword>
<accession>A0A2X2SYT3</accession>
<dbReference type="InterPro" id="IPR009993">
    <property type="entry name" value="WecF"/>
</dbReference>
<dbReference type="EMBL" id="UAVU01000003">
    <property type="protein sequence ID" value="SQA98372.1"/>
    <property type="molecule type" value="Genomic_DNA"/>
</dbReference>
<gene>
    <name evidence="6" type="primary">wecF</name>
    <name evidence="6" type="ORF">NCTC12120_02251</name>
</gene>
<name>A0A2X2SYT3_9ENTR</name>
<keyword evidence="1" id="KW-1003">Cell membrane</keyword>
<dbReference type="AlphaFoldDB" id="A0A2X2SYT3"/>
<dbReference type="GO" id="GO:0008417">
    <property type="term" value="F:fucosyltransferase activity"/>
    <property type="evidence" value="ECO:0007669"/>
    <property type="project" value="InterPro"/>
</dbReference>
<evidence type="ECO:0000256" key="4">
    <source>
        <dbReference type="ARBA" id="ARBA00022679"/>
    </source>
</evidence>
<dbReference type="Proteomes" id="UP000251197">
    <property type="component" value="Unassembled WGS sequence"/>
</dbReference>
<dbReference type="STRING" id="158822.LH23_06045"/>
<evidence type="ECO:0000313" key="7">
    <source>
        <dbReference type="Proteomes" id="UP000251197"/>
    </source>
</evidence>
<protein>
    <submittedName>
        <fullName evidence="6">4-alpha-L-fucosyltransferase</fullName>
        <ecNumber evidence="6">2.4.1.-</ecNumber>
    </submittedName>
</protein>